<dbReference type="Proteomes" id="UP000554837">
    <property type="component" value="Unassembled WGS sequence"/>
</dbReference>
<feature type="domain" description="Glycosyltransferase 2-like" evidence="2">
    <location>
        <begin position="4"/>
        <end position="93"/>
    </location>
</feature>
<evidence type="ECO:0000313" key="3">
    <source>
        <dbReference type="EMBL" id="MBB5202786.1"/>
    </source>
</evidence>
<evidence type="ECO:0000259" key="2">
    <source>
        <dbReference type="Pfam" id="PF00535"/>
    </source>
</evidence>
<dbReference type="InterPro" id="IPR029044">
    <property type="entry name" value="Nucleotide-diphossugar_trans"/>
</dbReference>
<comment type="caution">
    <text evidence="3">The sequence shown here is derived from an EMBL/GenBank/DDBJ whole genome shotgun (WGS) entry which is preliminary data.</text>
</comment>
<name>A0A840S135_9BURK</name>
<dbReference type="RefSeq" id="WP_138858116.1">
    <property type="nucleotide sequence ID" value="NZ_CP040709.1"/>
</dbReference>
<sequence>MLDIFLITFNRSKLLERTLRVLLDSPLGHLKIVVLDNCSEDDTVARVQELQKVHSNLVLVRNRVNIGASANAISAFLQAQNRYCWVLCDDDELRLEGMAAFLSWLNCLTIDGPDLILVGGHQREKAPFDGTAGSAHDLILQGCNFFRDGSFLPGIIYKVEFALRVIPKCYEFSAWMYPHVALLLEAYSRNSSVQVSPSPLVIARLGLQSYSQAQHLDCWIALTKRIQGRSLRRQFLSCQWVDRWDRSGVRGLLGSLIYNRRLRYIPLLFWNYPMLTILAFPRLFLKFVRRV</sequence>
<dbReference type="AlphaFoldDB" id="A0A840S135"/>
<accession>A0A840S135</accession>
<proteinExistence type="predicted"/>
<dbReference type="Pfam" id="PF00535">
    <property type="entry name" value="Glycos_transf_2"/>
    <property type="match status" value="1"/>
</dbReference>
<keyword evidence="1" id="KW-0472">Membrane</keyword>
<dbReference type="SUPFAM" id="SSF53448">
    <property type="entry name" value="Nucleotide-diphospho-sugar transferases"/>
    <property type="match status" value="1"/>
</dbReference>
<evidence type="ECO:0000256" key="1">
    <source>
        <dbReference type="SAM" id="Phobius"/>
    </source>
</evidence>
<feature type="transmembrane region" description="Helical" evidence="1">
    <location>
        <begin position="264"/>
        <end position="285"/>
    </location>
</feature>
<gene>
    <name evidence="3" type="ORF">HNQ51_000079</name>
</gene>
<protein>
    <recommendedName>
        <fullName evidence="2">Glycosyltransferase 2-like domain-containing protein</fullName>
    </recommendedName>
</protein>
<organism evidence="3 4">
    <name type="scientific">Inhella inkyongensis</name>
    <dbReference type="NCBI Taxonomy" id="392593"/>
    <lineage>
        <taxon>Bacteria</taxon>
        <taxon>Pseudomonadati</taxon>
        <taxon>Pseudomonadota</taxon>
        <taxon>Betaproteobacteria</taxon>
        <taxon>Burkholderiales</taxon>
        <taxon>Sphaerotilaceae</taxon>
        <taxon>Inhella</taxon>
    </lineage>
</organism>
<keyword evidence="4" id="KW-1185">Reference proteome</keyword>
<dbReference type="OrthoDB" id="9798249at2"/>
<keyword evidence="1" id="KW-1133">Transmembrane helix</keyword>
<dbReference type="EMBL" id="JACHHO010000001">
    <property type="protein sequence ID" value="MBB5202786.1"/>
    <property type="molecule type" value="Genomic_DNA"/>
</dbReference>
<dbReference type="Gene3D" id="3.90.550.10">
    <property type="entry name" value="Spore Coat Polysaccharide Biosynthesis Protein SpsA, Chain A"/>
    <property type="match status" value="1"/>
</dbReference>
<dbReference type="CDD" id="cd00761">
    <property type="entry name" value="Glyco_tranf_GTA_type"/>
    <property type="match status" value="1"/>
</dbReference>
<keyword evidence="1" id="KW-0812">Transmembrane</keyword>
<dbReference type="InterPro" id="IPR001173">
    <property type="entry name" value="Glyco_trans_2-like"/>
</dbReference>
<reference evidence="3 4" key="1">
    <citation type="submission" date="2020-08" db="EMBL/GenBank/DDBJ databases">
        <title>Genomic Encyclopedia of Type Strains, Phase IV (KMG-IV): sequencing the most valuable type-strain genomes for metagenomic binning, comparative biology and taxonomic classification.</title>
        <authorList>
            <person name="Goeker M."/>
        </authorList>
    </citation>
    <scope>NUCLEOTIDE SEQUENCE [LARGE SCALE GENOMIC DNA]</scope>
    <source>
        <strain evidence="3 4">DSM 23958</strain>
    </source>
</reference>
<evidence type="ECO:0000313" key="4">
    <source>
        <dbReference type="Proteomes" id="UP000554837"/>
    </source>
</evidence>